<organism evidence="5 6">
    <name type="scientific">Candidatus Iainarchaeum sp</name>
    <dbReference type="NCBI Taxonomy" id="3101447"/>
    <lineage>
        <taxon>Archaea</taxon>
        <taxon>Candidatus Iainarchaeota</taxon>
        <taxon>Candidatus Iainarchaeia</taxon>
        <taxon>Candidatus Iainarchaeales</taxon>
        <taxon>Candidatus Iainarchaeaceae</taxon>
        <taxon>Candidatus Iainarchaeum</taxon>
    </lineage>
</organism>
<dbReference type="GO" id="GO:0016757">
    <property type="term" value="F:glycosyltransferase activity"/>
    <property type="evidence" value="ECO:0007669"/>
    <property type="project" value="UniProtKB-KW"/>
</dbReference>
<evidence type="ECO:0000256" key="1">
    <source>
        <dbReference type="ARBA" id="ARBA00022676"/>
    </source>
</evidence>
<dbReference type="SUPFAM" id="SSF53756">
    <property type="entry name" value="UDP-Glycosyltransferase/glycogen phosphorylase"/>
    <property type="match status" value="1"/>
</dbReference>
<keyword evidence="1" id="KW-0328">Glycosyltransferase</keyword>
<dbReference type="Proteomes" id="UP000680185">
    <property type="component" value="Unassembled WGS sequence"/>
</dbReference>
<evidence type="ECO:0000313" key="6">
    <source>
        <dbReference type="Proteomes" id="UP000680185"/>
    </source>
</evidence>
<sequence length="363" mass="41306">MKIAVIGPTYPVRGGISHYTTLLAENLAERNEVFVFSLEKFYKTFFYKGREAGDFSRKAIKCKKARVSMKLGLNPLSWLSAGFKLSKQNFGLVVFEWWHVFLYPIYWTVLLGLGKKARKVFICHNVLPHEHSFLAGFFAKRMLKRADKVIVNSKEEFEYLRTFLPGSKIILGFLPLLDFSSGLKAPKSLKARRVLFFGFVRKYKGLAYLIEAMPKVLEKVPVELWIVGEFWESKQKYLELISSLGIGKSVKIVDRYVSNEEIPGFFQNSSIVALPYVSATQSSIVQLAYEFNKPVIASKVGGLPDVIVEGKTGYLVKPKDSAALSNALIKFFKSGKEKEFSKNISKFKKKFGWERLVRMVEGV</sequence>
<gene>
    <name evidence="5" type="ORF">J4478_02300</name>
</gene>
<dbReference type="AlphaFoldDB" id="A0A8T4KZU4"/>
<dbReference type="Gene3D" id="3.40.50.2000">
    <property type="entry name" value="Glycogen Phosphorylase B"/>
    <property type="match status" value="2"/>
</dbReference>
<accession>A0A8T4KZU4</accession>
<dbReference type="Pfam" id="PF13439">
    <property type="entry name" value="Glyco_transf_4"/>
    <property type="match status" value="1"/>
</dbReference>
<dbReference type="CDD" id="cd03801">
    <property type="entry name" value="GT4_PimA-like"/>
    <property type="match status" value="1"/>
</dbReference>
<feature type="domain" description="Glycosyl transferase family 1" evidence="3">
    <location>
        <begin position="188"/>
        <end position="345"/>
    </location>
</feature>
<dbReference type="EMBL" id="JAGVWB010000014">
    <property type="protein sequence ID" value="MBS3058210.1"/>
    <property type="molecule type" value="Genomic_DNA"/>
</dbReference>
<dbReference type="Pfam" id="PF00534">
    <property type="entry name" value="Glycos_transf_1"/>
    <property type="match status" value="1"/>
</dbReference>
<dbReference type="InterPro" id="IPR001296">
    <property type="entry name" value="Glyco_trans_1"/>
</dbReference>
<dbReference type="InterPro" id="IPR028098">
    <property type="entry name" value="Glyco_trans_4-like_N"/>
</dbReference>
<name>A0A8T4KZU4_9ARCH</name>
<dbReference type="PANTHER" id="PTHR12526:SF510">
    <property type="entry name" value="D-INOSITOL 3-PHOSPHATE GLYCOSYLTRANSFERASE"/>
    <property type="match status" value="1"/>
</dbReference>
<evidence type="ECO:0000259" key="4">
    <source>
        <dbReference type="Pfam" id="PF13439"/>
    </source>
</evidence>
<evidence type="ECO:0000259" key="3">
    <source>
        <dbReference type="Pfam" id="PF00534"/>
    </source>
</evidence>
<comment type="caution">
    <text evidence="5">The sequence shown here is derived from an EMBL/GenBank/DDBJ whole genome shotgun (WGS) entry which is preliminary data.</text>
</comment>
<evidence type="ECO:0000256" key="2">
    <source>
        <dbReference type="ARBA" id="ARBA00022679"/>
    </source>
</evidence>
<reference evidence="5" key="2">
    <citation type="submission" date="2021-05" db="EMBL/GenBank/DDBJ databases">
        <title>Protein family content uncovers lineage relationships and bacterial pathway maintenance mechanisms in DPANN archaea.</title>
        <authorList>
            <person name="Castelle C.J."/>
            <person name="Meheust R."/>
            <person name="Jaffe A.L."/>
            <person name="Seitz K."/>
            <person name="Gong X."/>
            <person name="Baker B.J."/>
            <person name="Banfield J.F."/>
        </authorList>
    </citation>
    <scope>NUCLEOTIDE SEQUENCE</scope>
    <source>
        <strain evidence="5">RIFCSPLOWO2_01_FULL_43_13</strain>
    </source>
</reference>
<evidence type="ECO:0000313" key="5">
    <source>
        <dbReference type="EMBL" id="MBS3058210.1"/>
    </source>
</evidence>
<protein>
    <submittedName>
        <fullName evidence="5">Glycosyltransferase family 4 protein</fullName>
    </submittedName>
</protein>
<keyword evidence="2" id="KW-0808">Transferase</keyword>
<proteinExistence type="predicted"/>
<feature type="domain" description="Glycosyltransferase subfamily 4-like N-terminal" evidence="4">
    <location>
        <begin position="14"/>
        <end position="168"/>
    </location>
</feature>
<dbReference type="PANTHER" id="PTHR12526">
    <property type="entry name" value="GLYCOSYLTRANSFERASE"/>
    <property type="match status" value="1"/>
</dbReference>
<reference evidence="5" key="1">
    <citation type="submission" date="2021-03" db="EMBL/GenBank/DDBJ databases">
        <authorList>
            <person name="Jaffe A."/>
        </authorList>
    </citation>
    <scope>NUCLEOTIDE SEQUENCE</scope>
    <source>
        <strain evidence="5">RIFCSPLOWO2_01_FULL_43_13</strain>
    </source>
</reference>